<feature type="domain" description="DUF4394" evidence="1">
    <location>
        <begin position="78"/>
        <end position="271"/>
    </location>
</feature>
<gene>
    <name evidence="2" type="ORF">Ari01nite_27190</name>
</gene>
<keyword evidence="3" id="KW-1185">Reference proteome</keyword>
<accession>A0A919JXW5</accession>
<sequence>MTKGTILRIALATVAVAAFGATAFIAVRPDKLPWRSTTPEPVAAVNPSGGDGYGERGDLFVVTEDNRLMRLGERGLDVPVTGLSGGERIVGIDTRPANGQLYAVGSSSRLYALDPATGAAGAIGPVFATALSGTRFGVDFNPAADKLRIVSDTGQNLRIDPTTGAVAGVDQALSSPGITAAGYAGNATLYDLDSTADRLVVQDPPNSGRLTPVGPLGMDVTGMDGFDIMGNAAVAAVRVKGAPESRLVRINLRTGKATMRGTLPVGVTGIAASAGQPRTVYAVTARNDFVVFDRATLRIRSQNPITGLSPGEQVTGLDVRPANGVPYLLTSANQIYTLDPRTSTVTRIGLPFSAAAYGRGIGFDVNPAADRLRVLTANGDNLRLVPETAAVAGTDKPLRYAPGDPNAQAAPRVVHAAYANNRAGTTTTTLYDLDITADALLVQSPPNDGALRTTGPLNLNATTAGGFDIAPDGVAIAALSRGQGTRLYTIDLTTGRADSLGRLGRGSTLTALTAAPRGV</sequence>
<dbReference type="AlphaFoldDB" id="A0A919JXW5"/>
<feature type="domain" description="DUF4394" evidence="1">
    <location>
        <begin position="291"/>
        <end position="512"/>
    </location>
</feature>
<dbReference type="InterPro" id="IPR015943">
    <property type="entry name" value="WD40/YVTN_repeat-like_dom_sf"/>
</dbReference>
<dbReference type="InterPro" id="IPR025507">
    <property type="entry name" value="DUF4394"/>
</dbReference>
<protein>
    <recommendedName>
        <fullName evidence="1">DUF4394 domain-containing protein</fullName>
    </recommendedName>
</protein>
<comment type="caution">
    <text evidence="2">The sequence shown here is derived from an EMBL/GenBank/DDBJ whole genome shotgun (WGS) entry which is preliminary data.</text>
</comment>
<dbReference type="Pfam" id="PF14339">
    <property type="entry name" value="DUF4394"/>
    <property type="match status" value="2"/>
</dbReference>
<dbReference type="SUPFAM" id="SSF69322">
    <property type="entry name" value="Tricorn protease domain 2"/>
    <property type="match status" value="1"/>
</dbReference>
<proteinExistence type="predicted"/>
<dbReference type="RefSeq" id="WP_203781552.1">
    <property type="nucleotide sequence ID" value="NZ_BOMV01000026.1"/>
</dbReference>
<evidence type="ECO:0000259" key="1">
    <source>
        <dbReference type="Pfam" id="PF14339"/>
    </source>
</evidence>
<dbReference type="Gene3D" id="2.130.10.10">
    <property type="entry name" value="YVTN repeat-like/Quinoprotein amine dehydrogenase"/>
    <property type="match status" value="1"/>
</dbReference>
<evidence type="ECO:0000313" key="3">
    <source>
        <dbReference type="Proteomes" id="UP000636960"/>
    </source>
</evidence>
<evidence type="ECO:0000313" key="2">
    <source>
        <dbReference type="EMBL" id="GIE95254.1"/>
    </source>
</evidence>
<dbReference type="EMBL" id="BOMV01000026">
    <property type="protein sequence ID" value="GIE95254.1"/>
    <property type="molecule type" value="Genomic_DNA"/>
</dbReference>
<name>A0A919JXW5_9ACTN</name>
<dbReference type="Proteomes" id="UP000636960">
    <property type="component" value="Unassembled WGS sequence"/>
</dbReference>
<organism evidence="2 3">
    <name type="scientific">Paractinoplanes rishiriensis</name>
    <dbReference type="NCBI Taxonomy" id="1050105"/>
    <lineage>
        <taxon>Bacteria</taxon>
        <taxon>Bacillati</taxon>
        <taxon>Actinomycetota</taxon>
        <taxon>Actinomycetes</taxon>
        <taxon>Micromonosporales</taxon>
        <taxon>Micromonosporaceae</taxon>
        <taxon>Paractinoplanes</taxon>
    </lineage>
</organism>
<reference evidence="2" key="1">
    <citation type="submission" date="2021-01" db="EMBL/GenBank/DDBJ databases">
        <title>Whole genome shotgun sequence of Actinoplanes rishiriensis NBRC 108556.</title>
        <authorList>
            <person name="Komaki H."/>
            <person name="Tamura T."/>
        </authorList>
    </citation>
    <scope>NUCLEOTIDE SEQUENCE</scope>
    <source>
        <strain evidence="2">NBRC 108556</strain>
    </source>
</reference>